<evidence type="ECO:0000259" key="1">
    <source>
        <dbReference type="Pfam" id="PF00931"/>
    </source>
</evidence>
<dbReference type="Gene3D" id="3.40.50.300">
    <property type="entry name" value="P-loop containing nucleotide triphosphate hydrolases"/>
    <property type="match status" value="1"/>
</dbReference>
<accession>A0ABD1ZC00</accession>
<dbReference type="Proteomes" id="UP001605036">
    <property type="component" value="Unassembled WGS sequence"/>
</dbReference>
<evidence type="ECO:0000313" key="3">
    <source>
        <dbReference type="Proteomes" id="UP001605036"/>
    </source>
</evidence>
<feature type="domain" description="NB-ARC" evidence="1">
    <location>
        <begin position="74"/>
        <end position="145"/>
    </location>
</feature>
<name>A0ABD1ZC00_9MARC</name>
<organism evidence="2 3">
    <name type="scientific">Riccia fluitans</name>
    <dbReference type="NCBI Taxonomy" id="41844"/>
    <lineage>
        <taxon>Eukaryota</taxon>
        <taxon>Viridiplantae</taxon>
        <taxon>Streptophyta</taxon>
        <taxon>Embryophyta</taxon>
        <taxon>Marchantiophyta</taxon>
        <taxon>Marchantiopsida</taxon>
        <taxon>Marchantiidae</taxon>
        <taxon>Marchantiales</taxon>
        <taxon>Ricciaceae</taxon>
        <taxon>Riccia</taxon>
    </lineage>
</organism>
<dbReference type="EMBL" id="JBHFFA010000002">
    <property type="protein sequence ID" value="KAL2645327.1"/>
    <property type="molecule type" value="Genomic_DNA"/>
</dbReference>
<keyword evidence="3" id="KW-1185">Reference proteome</keyword>
<dbReference type="SUPFAM" id="SSF52540">
    <property type="entry name" value="P-loop containing nucleoside triphosphate hydrolases"/>
    <property type="match status" value="1"/>
</dbReference>
<sequence>MVVEEGSGCFDVDTFFTISGVDHFTICSPVDRQSSNFLLLVHFLEEILIEEESCGEILCHLQPPVHLISCEGRLSKVITLLNLENPKPIKLSLVGMDGIGKSILAKQILMHAHNQFDFVCFLEFEDIQKKPKWKDIEKLIAKNLFRGQGK</sequence>
<dbReference type="InterPro" id="IPR002182">
    <property type="entry name" value="NB-ARC"/>
</dbReference>
<dbReference type="AlphaFoldDB" id="A0ABD1ZC00"/>
<reference evidence="2 3" key="1">
    <citation type="submission" date="2024-09" db="EMBL/GenBank/DDBJ databases">
        <title>Chromosome-scale assembly of Riccia fluitans.</title>
        <authorList>
            <person name="Paukszto L."/>
            <person name="Sawicki J."/>
            <person name="Karawczyk K."/>
            <person name="Piernik-Szablinska J."/>
            <person name="Szczecinska M."/>
            <person name="Mazdziarz M."/>
        </authorList>
    </citation>
    <scope>NUCLEOTIDE SEQUENCE [LARGE SCALE GENOMIC DNA]</scope>
    <source>
        <strain evidence="2">Rf_01</strain>
        <tissue evidence="2">Aerial parts of the thallus</tissue>
    </source>
</reference>
<dbReference type="Pfam" id="PF00931">
    <property type="entry name" value="NB-ARC"/>
    <property type="match status" value="1"/>
</dbReference>
<comment type="caution">
    <text evidence="2">The sequence shown here is derived from an EMBL/GenBank/DDBJ whole genome shotgun (WGS) entry which is preliminary data.</text>
</comment>
<dbReference type="InterPro" id="IPR027417">
    <property type="entry name" value="P-loop_NTPase"/>
</dbReference>
<gene>
    <name evidence="2" type="ORF">R1flu_012914</name>
</gene>
<proteinExistence type="predicted"/>
<protein>
    <recommendedName>
        <fullName evidence="1">NB-ARC domain-containing protein</fullName>
    </recommendedName>
</protein>
<evidence type="ECO:0000313" key="2">
    <source>
        <dbReference type="EMBL" id="KAL2645327.1"/>
    </source>
</evidence>